<reference evidence="1 2" key="1">
    <citation type="submission" date="2022-11" db="EMBL/GenBank/DDBJ databases">
        <title>Minimal conservation of predation-associated metabolite biosynthetic gene clusters underscores biosynthetic potential of Myxococcota including descriptions for ten novel species: Archangium lansinium sp. nov., Myxococcus landrumus sp. nov., Nannocystis bai.</title>
        <authorList>
            <person name="Ahearne A."/>
            <person name="Stevens C."/>
            <person name="Dowd S."/>
        </authorList>
    </citation>
    <scope>NUCLEOTIDE SEQUENCE [LARGE SCALE GENOMIC DNA]</scope>
    <source>
        <strain evidence="1 2">NCELM</strain>
    </source>
</reference>
<dbReference type="RefSeq" id="WP_271999212.1">
    <property type="nucleotide sequence ID" value="NZ_JAQNDN010000007.1"/>
</dbReference>
<gene>
    <name evidence="1" type="ORF">POL58_16700</name>
</gene>
<proteinExistence type="predicted"/>
<evidence type="ECO:0000313" key="1">
    <source>
        <dbReference type="EMBL" id="MDC0669396.1"/>
    </source>
</evidence>
<comment type="caution">
    <text evidence="1">The sequence shown here is derived from an EMBL/GenBank/DDBJ whole genome shotgun (WGS) entry which is preliminary data.</text>
</comment>
<organism evidence="1 2">
    <name type="scientific">Nannocystis radixulma</name>
    <dbReference type="NCBI Taxonomy" id="2995305"/>
    <lineage>
        <taxon>Bacteria</taxon>
        <taxon>Pseudomonadati</taxon>
        <taxon>Myxococcota</taxon>
        <taxon>Polyangia</taxon>
        <taxon>Nannocystales</taxon>
        <taxon>Nannocystaceae</taxon>
        <taxon>Nannocystis</taxon>
    </lineage>
</organism>
<protein>
    <submittedName>
        <fullName evidence="1">DUF4097 family beta strand repeat-containing protein</fullName>
    </submittedName>
</protein>
<sequence length="235" mass="24503">MSRRHSLWRVVPLVLGLPLLGGASICGVVLVDIAQRDLIIEPIESIAVSSDQGSVEVDAVGRNGSSLYYYMLGSLRDIGDVGHELDGDHLDVFAICNRLSFCNVNWVAEIPLGGIAVDAQAKNGPVKLVEVDGPATVDVGVGGFEGINLRSPELTVTVEAGDAIVSFEDVPTTVTIDIGEGNVELTLPPGSYRCELESGDGDVDSSAITCDDTANSTIQITVGTGDIVVLEGQAP</sequence>
<dbReference type="Proteomes" id="UP001217838">
    <property type="component" value="Unassembled WGS sequence"/>
</dbReference>
<evidence type="ECO:0000313" key="2">
    <source>
        <dbReference type="Proteomes" id="UP001217838"/>
    </source>
</evidence>
<name>A0ABT5B8R1_9BACT</name>
<dbReference type="EMBL" id="JAQNDN010000007">
    <property type="protein sequence ID" value="MDC0669396.1"/>
    <property type="molecule type" value="Genomic_DNA"/>
</dbReference>
<accession>A0ABT5B8R1</accession>
<keyword evidence="2" id="KW-1185">Reference proteome</keyword>